<accession>A0ABX6PMF0</accession>
<evidence type="ECO:0000313" key="3">
    <source>
        <dbReference type="Proteomes" id="UP000305673"/>
    </source>
</evidence>
<geneLocation type="plasmid" evidence="2 3">
    <name>pPR12A201</name>
</geneLocation>
<proteinExistence type="predicted"/>
<evidence type="ECO:0000256" key="1">
    <source>
        <dbReference type="SAM" id="MobiDB-lite"/>
    </source>
</evidence>
<organism evidence="2 3">
    <name type="scientific">Rhizobium indicum</name>
    <dbReference type="NCBI Taxonomy" id="2583231"/>
    <lineage>
        <taxon>Bacteria</taxon>
        <taxon>Pseudomonadati</taxon>
        <taxon>Pseudomonadota</taxon>
        <taxon>Alphaproteobacteria</taxon>
        <taxon>Hyphomicrobiales</taxon>
        <taxon>Rhizobiaceae</taxon>
        <taxon>Rhizobium/Agrobacterium group</taxon>
        <taxon>Rhizobium</taxon>
    </lineage>
</organism>
<keyword evidence="2" id="KW-0614">Plasmid</keyword>
<reference evidence="2 3" key="1">
    <citation type="submission" date="2020-05" db="EMBL/GenBank/DDBJ databases">
        <title>Genome sequences of pea root nodulating Rhizobium spp.</title>
        <authorList>
            <person name="Rahi P."/>
        </authorList>
    </citation>
    <scope>NUCLEOTIDE SEQUENCE [LARGE SCALE GENOMIC DNA]</scope>
    <source>
        <strain evidence="3">JKLM 12A2</strain>
        <plasmid evidence="2 3">pPR12A201</plasmid>
    </source>
</reference>
<feature type="region of interest" description="Disordered" evidence="1">
    <location>
        <begin position="18"/>
        <end position="57"/>
    </location>
</feature>
<dbReference type="Proteomes" id="UP000305673">
    <property type="component" value="Plasmid pPR12A201"/>
</dbReference>
<sequence>MNVAVFIAHDSRSKIGTATGFAPIPRKPPTSMTAEPPAPAHRSGLLSKSSAWEDYSDGKRPLEQAIKLLGKVSKVA</sequence>
<protein>
    <submittedName>
        <fullName evidence="2">Uncharacterized protein</fullName>
    </submittedName>
</protein>
<name>A0ABX6PMF0_9HYPH</name>
<evidence type="ECO:0000313" key="2">
    <source>
        <dbReference type="EMBL" id="QKK19826.1"/>
    </source>
</evidence>
<dbReference type="EMBL" id="CP054022">
    <property type="protein sequence ID" value="QKK19826.1"/>
    <property type="molecule type" value="Genomic_DNA"/>
</dbReference>
<gene>
    <name evidence="2" type="ORF">FFM53_025610</name>
</gene>
<keyword evidence="3" id="KW-1185">Reference proteome</keyword>